<dbReference type="SUPFAM" id="SSF54427">
    <property type="entry name" value="NTF2-like"/>
    <property type="match status" value="1"/>
</dbReference>
<dbReference type="Gene3D" id="3.10.450.50">
    <property type="match status" value="1"/>
</dbReference>
<gene>
    <name evidence="2" type="ORF">K9D25_10700</name>
</gene>
<feature type="domain" description="DUF4440" evidence="1">
    <location>
        <begin position="16"/>
        <end position="123"/>
    </location>
</feature>
<accession>A0A9E6ZVD2</accession>
<dbReference type="InterPro" id="IPR032710">
    <property type="entry name" value="NTF2-like_dom_sf"/>
</dbReference>
<dbReference type="Pfam" id="PF14534">
    <property type="entry name" value="DUF4440"/>
    <property type="match status" value="1"/>
</dbReference>
<sequence>MGDGAQGDRNDDLHRVAAAEQRLRDAALAGDVAALDALLADDLVFVNQFGHVLSKEDDLDLHRTGAFRLERLTFSDYRISHLAPGLVLAVLRADATGTAGGAPFEARLRFTRVWRNEATGWRVASAHSTPLA</sequence>
<dbReference type="KEGG" id="apol:K9D25_10700"/>
<evidence type="ECO:0000313" key="2">
    <source>
        <dbReference type="EMBL" id="UOK69240.1"/>
    </source>
</evidence>
<evidence type="ECO:0000259" key="1">
    <source>
        <dbReference type="Pfam" id="PF14534"/>
    </source>
</evidence>
<dbReference type="EMBL" id="CP083239">
    <property type="protein sequence ID" value="UOK69240.1"/>
    <property type="molecule type" value="Genomic_DNA"/>
</dbReference>
<dbReference type="InterPro" id="IPR027843">
    <property type="entry name" value="DUF4440"/>
</dbReference>
<evidence type="ECO:0000313" key="3">
    <source>
        <dbReference type="Proteomes" id="UP000831684"/>
    </source>
</evidence>
<proteinExistence type="predicted"/>
<organism evidence="2 3">
    <name type="scientific">Ancylobacter polymorphus</name>
    <dbReference type="NCBI Taxonomy" id="223390"/>
    <lineage>
        <taxon>Bacteria</taxon>
        <taxon>Pseudomonadati</taxon>
        <taxon>Pseudomonadota</taxon>
        <taxon>Alphaproteobacteria</taxon>
        <taxon>Hyphomicrobiales</taxon>
        <taxon>Xanthobacteraceae</taxon>
        <taxon>Ancylobacter</taxon>
    </lineage>
</organism>
<dbReference type="Proteomes" id="UP000831684">
    <property type="component" value="Chromosome"/>
</dbReference>
<dbReference type="AlphaFoldDB" id="A0A9E6ZVD2"/>
<dbReference type="RefSeq" id="WP_244375120.1">
    <property type="nucleotide sequence ID" value="NZ_CP083239.1"/>
</dbReference>
<reference evidence="2" key="1">
    <citation type="submission" date="2021-09" db="EMBL/GenBank/DDBJ databases">
        <title>Network and meta-omics reveal the key degrader and cooperation patterns in an efficient 1,4-dioxane-degrading microbial community.</title>
        <authorList>
            <person name="Dai C."/>
        </authorList>
    </citation>
    <scope>NUCLEOTIDE SEQUENCE</scope>
    <source>
        <strain evidence="2">ZM13</strain>
    </source>
</reference>
<protein>
    <submittedName>
        <fullName evidence="2">Nuclear transport factor 2 family protein</fullName>
    </submittedName>
</protein>
<name>A0A9E6ZVD2_9HYPH</name>